<feature type="compositionally biased region" description="Basic and acidic residues" evidence="1">
    <location>
        <begin position="1"/>
        <end position="13"/>
    </location>
</feature>
<sequence length="166" mass="18398">MTVVTEMHEKENELVVTPRTLRKRNIRNTEMKEPGTEDGENSSQISDNGANESYQAIPSITDGTNRDEEELLLTEKSLSVSKEEEKLLTQKSSEKPNKESPSHTKLTKTEILASKKSTDVSVLAEKPSPKKSSGVSTKDVKLLEKLLDVSPKKDTLLTVSRISKTS</sequence>
<dbReference type="OrthoDB" id="10605025at2759"/>
<evidence type="ECO:0000313" key="3">
    <source>
        <dbReference type="Proteomes" id="UP000507470"/>
    </source>
</evidence>
<gene>
    <name evidence="2" type="ORF">MCOR_44243</name>
</gene>
<protein>
    <submittedName>
        <fullName evidence="2">Uncharacterized protein</fullName>
    </submittedName>
</protein>
<dbReference type="AlphaFoldDB" id="A0A6J8DR55"/>
<organism evidence="2 3">
    <name type="scientific">Mytilus coruscus</name>
    <name type="common">Sea mussel</name>
    <dbReference type="NCBI Taxonomy" id="42192"/>
    <lineage>
        <taxon>Eukaryota</taxon>
        <taxon>Metazoa</taxon>
        <taxon>Spiralia</taxon>
        <taxon>Lophotrochozoa</taxon>
        <taxon>Mollusca</taxon>
        <taxon>Bivalvia</taxon>
        <taxon>Autobranchia</taxon>
        <taxon>Pteriomorphia</taxon>
        <taxon>Mytilida</taxon>
        <taxon>Mytiloidea</taxon>
        <taxon>Mytilidae</taxon>
        <taxon>Mytilinae</taxon>
        <taxon>Mytilus</taxon>
    </lineage>
</organism>
<feature type="compositionally biased region" description="Basic and acidic residues" evidence="1">
    <location>
        <begin position="81"/>
        <end position="102"/>
    </location>
</feature>
<evidence type="ECO:0000313" key="2">
    <source>
        <dbReference type="EMBL" id="CAC5411118.1"/>
    </source>
</evidence>
<reference evidence="2 3" key="1">
    <citation type="submission" date="2020-06" db="EMBL/GenBank/DDBJ databases">
        <authorList>
            <person name="Li R."/>
            <person name="Bekaert M."/>
        </authorList>
    </citation>
    <scope>NUCLEOTIDE SEQUENCE [LARGE SCALE GENOMIC DNA]</scope>
    <source>
        <strain evidence="3">wild</strain>
    </source>
</reference>
<dbReference type="Proteomes" id="UP000507470">
    <property type="component" value="Unassembled WGS sequence"/>
</dbReference>
<dbReference type="EMBL" id="CACVKT020007820">
    <property type="protein sequence ID" value="CAC5411118.1"/>
    <property type="molecule type" value="Genomic_DNA"/>
</dbReference>
<proteinExistence type="predicted"/>
<name>A0A6J8DR55_MYTCO</name>
<feature type="region of interest" description="Disordered" evidence="1">
    <location>
        <begin position="1"/>
        <end position="138"/>
    </location>
</feature>
<keyword evidence="3" id="KW-1185">Reference proteome</keyword>
<evidence type="ECO:0000256" key="1">
    <source>
        <dbReference type="SAM" id="MobiDB-lite"/>
    </source>
</evidence>
<feature type="compositionally biased region" description="Polar residues" evidence="1">
    <location>
        <begin position="41"/>
        <end position="63"/>
    </location>
</feature>
<accession>A0A6J8DR55</accession>